<proteinExistence type="predicted"/>
<protein>
    <submittedName>
        <fullName evidence="2">Uncharacterized protein</fullName>
    </submittedName>
</protein>
<dbReference type="AlphaFoldDB" id="A0A285UI28"/>
<gene>
    <name evidence="2" type="ORF">SAMN05877842_110170</name>
</gene>
<feature type="transmembrane region" description="Helical" evidence="1">
    <location>
        <begin position="44"/>
        <end position="64"/>
    </location>
</feature>
<evidence type="ECO:0000313" key="3">
    <source>
        <dbReference type="Proteomes" id="UP000219252"/>
    </source>
</evidence>
<dbReference type="EMBL" id="OBQC01000010">
    <property type="protein sequence ID" value="SOC41565.1"/>
    <property type="molecule type" value="Genomic_DNA"/>
</dbReference>
<feature type="transmembrane region" description="Helical" evidence="1">
    <location>
        <begin position="20"/>
        <end position="38"/>
    </location>
</feature>
<keyword evidence="3" id="KW-1185">Reference proteome</keyword>
<accession>A0A285UI28</accession>
<name>A0A285UI28_9BACL</name>
<evidence type="ECO:0000256" key="1">
    <source>
        <dbReference type="SAM" id="Phobius"/>
    </source>
</evidence>
<keyword evidence="1" id="KW-1133">Transmembrane helix</keyword>
<keyword evidence="1" id="KW-0472">Membrane</keyword>
<dbReference type="Proteomes" id="UP000219252">
    <property type="component" value="Unassembled WGS sequence"/>
</dbReference>
<evidence type="ECO:0000313" key="2">
    <source>
        <dbReference type="EMBL" id="SOC41565.1"/>
    </source>
</evidence>
<sequence>MKEKILDFLFNENKYRFIKFLFILLFFIIAFIIGNNLSDFNQVYIVYYVPVLTLVLVISIIRVTWYNKKYNIKTRIIDKVQPLIMVLLIVVFFYFG</sequence>
<reference evidence="3" key="1">
    <citation type="submission" date="2017-08" db="EMBL/GenBank/DDBJ databases">
        <authorList>
            <person name="Varghese N."/>
            <person name="Submissions S."/>
        </authorList>
    </citation>
    <scope>NUCLEOTIDE SEQUENCE [LARGE SCALE GENOMIC DNA]</scope>
    <source>
        <strain evidence="3">JC23</strain>
    </source>
</reference>
<feature type="transmembrane region" description="Helical" evidence="1">
    <location>
        <begin position="76"/>
        <end position="95"/>
    </location>
</feature>
<keyword evidence="1" id="KW-0812">Transmembrane</keyword>
<organism evidence="2 3">
    <name type="scientific">Ureibacillus acetophenoni</name>
    <dbReference type="NCBI Taxonomy" id="614649"/>
    <lineage>
        <taxon>Bacteria</taxon>
        <taxon>Bacillati</taxon>
        <taxon>Bacillota</taxon>
        <taxon>Bacilli</taxon>
        <taxon>Bacillales</taxon>
        <taxon>Caryophanaceae</taxon>
        <taxon>Ureibacillus</taxon>
    </lineage>
</organism>